<dbReference type="NCBIfam" id="NF004114">
    <property type="entry name" value="PRK05605.1"/>
    <property type="match status" value="1"/>
</dbReference>
<dbReference type="InterPro" id="IPR045851">
    <property type="entry name" value="AMP-bd_C_sf"/>
</dbReference>
<evidence type="ECO:0000259" key="2">
    <source>
        <dbReference type="Pfam" id="PF13193"/>
    </source>
</evidence>
<dbReference type="InterPro" id="IPR042099">
    <property type="entry name" value="ANL_N_sf"/>
</dbReference>
<dbReference type="InterPro" id="IPR020845">
    <property type="entry name" value="AMP-binding_CS"/>
</dbReference>
<dbReference type="Gene3D" id="3.40.50.12780">
    <property type="entry name" value="N-terminal domain of ligase-like"/>
    <property type="match status" value="1"/>
</dbReference>
<dbReference type="PANTHER" id="PTHR43767:SF1">
    <property type="entry name" value="NONRIBOSOMAL PEPTIDE SYNTHASE PES1 (EUROFUNG)-RELATED"/>
    <property type="match status" value="1"/>
</dbReference>
<keyword evidence="4" id="KW-1185">Reference proteome</keyword>
<keyword evidence="3" id="KW-0436">Ligase</keyword>
<dbReference type="CDD" id="cd05936">
    <property type="entry name" value="FC-FACS_FadD_like"/>
    <property type="match status" value="1"/>
</dbReference>
<evidence type="ECO:0000259" key="1">
    <source>
        <dbReference type="Pfam" id="PF00501"/>
    </source>
</evidence>
<dbReference type="RefSeq" id="WP_185175210.1">
    <property type="nucleotide sequence ID" value="NZ_CP059404.1"/>
</dbReference>
<reference evidence="3 4" key="1">
    <citation type="submission" date="2020-07" db="EMBL/GenBank/DDBJ databases">
        <title>Complete genome and description of Corynebacterium incognita strain Marseille-Q3630 sp. nov.</title>
        <authorList>
            <person name="Boxberger M."/>
        </authorList>
    </citation>
    <scope>NUCLEOTIDE SEQUENCE [LARGE SCALE GENOMIC DNA]</scope>
    <source>
        <strain evidence="3 4">Marseille-Q3630</strain>
    </source>
</reference>
<dbReference type="PANTHER" id="PTHR43767">
    <property type="entry name" value="LONG-CHAIN-FATTY-ACID--COA LIGASE"/>
    <property type="match status" value="1"/>
</dbReference>
<evidence type="ECO:0000313" key="4">
    <source>
        <dbReference type="Proteomes" id="UP000515743"/>
    </source>
</evidence>
<dbReference type="Proteomes" id="UP000515743">
    <property type="component" value="Chromosome"/>
</dbReference>
<dbReference type="InterPro" id="IPR050237">
    <property type="entry name" value="ATP-dep_AMP-bd_enzyme"/>
</dbReference>
<feature type="domain" description="AMP-binding enzyme C-terminal" evidence="2">
    <location>
        <begin position="477"/>
        <end position="552"/>
    </location>
</feature>
<proteinExistence type="predicted"/>
<dbReference type="AlphaFoldDB" id="A0A7G7CMK4"/>
<feature type="domain" description="AMP-dependent synthetase/ligase" evidence="1">
    <location>
        <begin position="33"/>
        <end position="427"/>
    </location>
</feature>
<protein>
    <submittedName>
        <fullName evidence="3">Long-chain fatty acid--CoA ligase</fullName>
    </submittedName>
</protein>
<dbReference type="Pfam" id="PF13193">
    <property type="entry name" value="AMP-binding_C"/>
    <property type="match status" value="1"/>
</dbReference>
<accession>A0A7G7CMK4</accession>
<dbReference type="PROSITE" id="PS00455">
    <property type="entry name" value="AMP_BINDING"/>
    <property type="match status" value="1"/>
</dbReference>
<dbReference type="GO" id="GO:0016878">
    <property type="term" value="F:acid-thiol ligase activity"/>
    <property type="evidence" value="ECO:0007669"/>
    <property type="project" value="UniProtKB-ARBA"/>
</dbReference>
<name>A0A7G7CMK4_9CORY</name>
<sequence length="569" mass="62525">MSAFETKAWLQYYPDWADAQLPYGETTLLDVYEENLTRNADKPATYFFGRQMTFGDIDVQVRRAAAGLKAFGVRPGDRVAILLPNCPQHIIAFYAVLKLGAIVVEHNPLYTAHELEGPFRNHGARIAIVWDKAAPTVEKLREDTALETIVSVNMVDAMPRLQRVALRLPVPQLRKMRAQLTGDAPNTVPWDALTSQAIGGLGRNLASPEDITKDTTAVILYTSGTTGAPKGAELSHGNLYANIVQGKAWVKGLGDQPERMLAALPLFHAYGLTFSATLAFLIGGELILLPAPKMDLVMNVQKKHPITWIPGVPTLYEKIIEAAREKNVDLSSVRNSFSGAASLPEATVADWESMAGGLLVEGYGLTECSPILVGNPMTTDRRPGYIGVPFPDTEVRIANPENLDETMPDGEAGELVARAPQISKGYFNDPEATAEVFHNGWFRTGDMAIMEPDGYIKIVSRIKELIITGGFNVYPGEVESAMLAHPDIEEIAVVGRPRKDGSEDVVACVTLRDGAALDPEALKDYAREKLTRYKVPRTFYHFESLAKDQLGKIRRREVQADLLERMGEN</sequence>
<dbReference type="InterPro" id="IPR025110">
    <property type="entry name" value="AMP-bd_C"/>
</dbReference>
<dbReference type="EMBL" id="CP059404">
    <property type="protein sequence ID" value="QNE88820.1"/>
    <property type="molecule type" value="Genomic_DNA"/>
</dbReference>
<gene>
    <name evidence="3" type="ORF">H0194_06915</name>
</gene>
<dbReference type="SUPFAM" id="SSF56801">
    <property type="entry name" value="Acetyl-CoA synthetase-like"/>
    <property type="match status" value="1"/>
</dbReference>
<organism evidence="3 4">
    <name type="scientific">Corynebacterium incognita</name>
    <dbReference type="NCBI Taxonomy" id="2754725"/>
    <lineage>
        <taxon>Bacteria</taxon>
        <taxon>Bacillati</taxon>
        <taxon>Actinomycetota</taxon>
        <taxon>Actinomycetes</taxon>
        <taxon>Mycobacteriales</taxon>
        <taxon>Corynebacteriaceae</taxon>
        <taxon>Corynebacterium</taxon>
    </lineage>
</organism>
<dbReference type="InterPro" id="IPR000873">
    <property type="entry name" value="AMP-dep_synth/lig_dom"/>
</dbReference>
<dbReference type="Pfam" id="PF00501">
    <property type="entry name" value="AMP-binding"/>
    <property type="match status" value="1"/>
</dbReference>
<dbReference type="KEGG" id="cik:H0194_06915"/>
<evidence type="ECO:0000313" key="3">
    <source>
        <dbReference type="EMBL" id="QNE88820.1"/>
    </source>
</evidence>
<dbReference type="Gene3D" id="3.30.300.30">
    <property type="match status" value="1"/>
</dbReference>